<keyword evidence="2" id="KW-1185">Reference proteome</keyword>
<sequence length="123" mass="14125">MKDLEWPKPMVAPAMKRDKKKYCQFHRDHGHNAESCIQKEDFYPISGGDFNSARKIYARSTRVCSIQRKEWFDQDIIFGKKDLVGVYEDALVVVGDIVDFNIRRVLVDGGSAADVLSWDALWA</sequence>
<dbReference type="AlphaFoldDB" id="A0ABD1RSW6"/>
<evidence type="ECO:0000313" key="2">
    <source>
        <dbReference type="Proteomes" id="UP001604336"/>
    </source>
</evidence>
<organism evidence="1 2">
    <name type="scientific">Abeliophyllum distichum</name>
    <dbReference type="NCBI Taxonomy" id="126358"/>
    <lineage>
        <taxon>Eukaryota</taxon>
        <taxon>Viridiplantae</taxon>
        <taxon>Streptophyta</taxon>
        <taxon>Embryophyta</taxon>
        <taxon>Tracheophyta</taxon>
        <taxon>Spermatophyta</taxon>
        <taxon>Magnoliopsida</taxon>
        <taxon>eudicotyledons</taxon>
        <taxon>Gunneridae</taxon>
        <taxon>Pentapetalae</taxon>
        <taxon>asterids</taxon>
        <taxon>lamiids</taxon>
        <taxon>Lamiales</taxon>
        <taxon>Oleaceae</taxon>
        <taxon>Forsythieae</taxon>
        <taxon>Abeliophyllum</taxon>
    </lineage>
</organism>
<dbReference type="Proteomes" id="UP001604336">
    <property type="component" value="Unassembled WGS sequence"/>
</dbReference>
<evidence type="ECO:0000313" key="1">
    <source>
        <dbReference type="EMBL" id="KAL2491495.1"/>
    </source>
</evidence>
<gene>
    <name evidence="1" type="ORF">Adt_27123</name>
</gene>
<protein>
    <submittedName>
        <fullName evidence="1">Ribonuclease H</fullName>
    </submittedName>
</protein>
<name>A0ABD1RSW6_9LAMI</name>
<comment type="caution">
    <text evidence="1">The sequence shown here is derived from an EMBL/GenBank/DDBJ whole genome shotgun (WGS) entry which is preliminary data.</text>
</comment>
<accession>A0ABD1RSW6</accession>
<dbReference type="EMBL" id="JBFOLK010000008">
    <property type="protein sequence ID" value="KAL2491495.1"/>
    <property type="molecule type" value="Genomic_DNA"/>
</dbReference>
<reference evidence="2" key="1">
    <citation type="submission" date="2024-07" db="EMBL/GenBank/DDBJ databases">
        <title>Two chromosome-level genome assemblies of Korean endemic species Abeliophyllum distichum and Forsythia ovata (Oleaceae).</title>
        <authorList>
            <person name="Jang H."/>
        </authorList>
    </citation>
    <scope>NUCLEOTIDE SEQUENCE [LARGE SCALE GENOMIC DNA]</scope>
</reference>
<proteinExistence type="predicted"/>